<comment type="caution">
    <text evidence="1">The sequence shown here is derived from an EMBL/GenBank/DDBJ whole genome shotgun (WGS) entry which is preliminary data.</text>
</comment>
<dbReference type="Proteomes" id="UP001162992">
    <property type="component" value="Chromosome 16"/>
</dbReference>
<evidence type="ECO:0000313" key="1">
    <source>
        <dbReference type="EMBL" id="KAJ7527534.1"/>
    </source>
</evidence>
<protein>
    <submittedName>
        <fullName evidence="1">Uncharacterized protein</fullName>
    </submittedName>
</protein>
<evidence type="ECO:0000313" key="2">
    <source>
        <dbReference type="Proteomes" id="UP001162992"/>
    </source>
</evidence>
<dbReference type="EMBL" id="CM055107">
    <property type="protein sequence ID" value="KAJ7527534.1"/>
    <property type="molecule type" value="Genomic_DNA"/>
</dbReference>
<accession>A0ACC2BCM8</accession>
<organism evidence="1 2">
    <name type="scientific">Diphasiastrum complanatum</name>
    <name type="common">Issler's clubmoss</name>
    <name type="synonym">Lycopodium complanatum</name>
    <dbReference type="NCBI Taxonomy" id="34168"/>
    <lineage>
        <taxon>Eukaryota</taxon>
        <taxon>Viridiplantae</taxon>
        <taxon>Streptophyta</taxon>
        <taxon>Embryophyta</taxon>
        <taxon>Tracheophyta</taxon>
        <taxon>Lycopodiopsida</taxon>
        <taxon>Lycopodiales</taxon>
        <taxon>Lycopodiaceae</taxon>
        <taxon>Lycopodioideae</taxon>
        <taxon>Diphasiastrum</taxon>
    </lineage>
</organism>
<sequence length="166" mass="19618">MKNLHHSSSILMHTLSKLIQISIINREKNYISIIQNFLFSGNSHRHHFYPIQTKIATENCISNQQIVVSAIHRKYMHRIRQLCRVTYWFYFWHRLESRLSISLTLEICTRGPSWIMLCILYIIDPSVMLVLLVPSQNKKMYLSCLCEAQFIWSSIDIDNCTNLKVS</sequence>
<keyword evidence="2" id="KW-1185">Reference proteome</keyword>
<name>A0ACC2BCM8_DIPCM</name>
<reference evidence="2" key="1">
    <citation type="journal article" date="2024" name="Proc. Natl. Acad. Sci. U.S.A.">
        <title>Extraordinary preservation of gene collinearity over three hundred million years revealed in homosporous lycophytes.</title>
        <authorList>
            <person name="Li C."/>
            <person name="Wickell D."/>
            <person name="Kuo L.Y."/>
            <person name="Chen X."/>
            <person name="Nie B."/>
            <person name="Liao X."/>
            <person name="Peng D."/>
            <person name="Ji J."/>
            <person name="Jenkins J."/>
            <person name="Williams M."/>
            <person name="Shu S."/>
            <person name="Plott C."/>
            <person name="Barry K."/>
            <person name="Rajasekar S."/>
            <person name="Grimwood J."/>
            <person name="Han X."/>
            <person name="Sun S."/>
            <person name="Hou Z."/>
            <person name="He W."/>
            <person name="Dai G."/>
            <person name="Sun C."/>
            <person name="Schmutz J."/>
            <person name="Leebens-Mack J.H."/>
            <person name="Li F.W."/>
            <person name="Wang L."/>
        </authorList>
    </citation>
    <scope>NUCLEOTIDE SEQUENCE [LARGE SCALE GENOMIC DNA]</scope>
    <source>
        <strain evidence="2">cv. PW_Plant_1</strain>
    </source>
</reference>
<gene>
    <name evidence="1" type="ORF">O6H91_16G059800</name>
</gene>
<proteinExistence type="predicted"/>